<dbReference type="SUPFAM" id="SSF49384">
    <property type="entry name" value="Carbohydrate-binding domain"/>
    <property type="match status" value="1"/>
</dbReference>
<evidence type="ECO:0000256" key="2">
    <source>
        <dbReference type="ARBA" id="ARBA00023326"/>
    </source>
</evidence>
<keyword evidence="6" id="KW-0858">Xylan degradation</keyword>
<dbReference type="GO" id="GO:0030247">
    <property type="term" value="F:polysaccharide binding"/>
    <property type="evidence" value="ECO:0007669"/>
    <property type="project" value="UniProtKB-UniRule"/>
</dbReference>
<accession>A0A1M7MWA5</accession>
<dbReference type="Pfam" id="PF00553">
    <property type="entry name" value="CBM_2"/>
    <property type="match status" value="1"/>
</dbReference>
<feature type="region of interest" description="Disordered" evidence="3">
    <location>
        <begin position="1"/>
        <end position="30"/>
    </location>
</feature>
<reference evidence="6 7" key="1">
    <citation type="submission" date="2016-11" db="EMBL/GenBank/DDBJ databases">
        <authorList>
            <person name="Jaros S."/>
            <person name="Januszkiewicz K."/>
            <person name="Wedrychowicz H."/>
        </authorList>
    </citation>
    <scope>NUCLEOTIDE SEQUENCE [LARGE SCALE GENOMIC DNA]</scope>
    <source>
        <strain evidence="6 7">CGMCC 4.2025</strain>
    </source>
</reference>
<keyword evidence="7" id="KW-1185">Reference proteome</keyword>
<dbReference type="InterPro" id="IPR012291">
    <property type="entry name" value="CBM2_carb-bd_dom_sf"/>
</dbReference>
<dbReference type="InterPro" id="IPR008965">
    <property type="entry name" value="CBM2/CBM3_carb-bd_dom_sf"/>
</dbReference>
<evidence type="ECO:0000256" key="1">
    <source>
        <dbReference type="ARBA" id="ARBA00022729"/>
    </source>
</evidence>
<dbReference type="Gene3D" id="2.60.40.290">
    <property type="match status" value="1"/>
</dbReference>
<evidence type="ECO:0000313" key="6">
    <source>
        <dbReference type="EMBL" id="SHM94885.1"/>
    </source>
</evidence>
<dbReference type="AlphaFoldDB" id="A0A1M7MWA5"/>
<keyword evidence="6" id="KW-0378">Hydrolase</keyword>
<evidence type="ECO:0000259" key="4">
    <source>
        <dbReference type="PROSITE" id="PS51173"/>
    </source>
</evidence>
<dbReference type="STRING" id="310782.SAMN05216499_1051"/>
<name>A0A1M7MWA5_9ACTN</name>
<proteinExistence type="predicted"/>
<gene>
    <name evidence="5" type="ORF">SAMN05216499_1051</name>
    <name evidence="6" type="ORF">SAMN05216499_1171</name>
</gene>
<evidence type="ECO:0000313" key="5">
    <source>
        <dbReference type="EMBL" id="SHL57200.1"/>
    </source>
</evidence>
<evidence type="ECO:0000313" key="7">
    <source>
        <dbReference type="Proteomes" id="UP000184111"/>
    </source>
</evidence>
<feature type="domain" description="CBM2" evidence="4">
    <location>
        <begin position="23"/>
        <end position="126"/>
    </location>
</feature>
<dbReference type="InterPro" id="IPR001919">
    <property type="entry name" value="CBD2"/>
</dbReference>
<dbReference type="RefSeq" id="WP_200804383.1">
    <property type="nucleotide sequence ID" value="NZ_FRBI01000005.1"/>
</dbReference>
<dbReference type="PROSITE" id="PS51173">
    <property type="entry name" value="CBM2"/>
    <property type="match status" value="1"/>
</dbReference>
<keyword evidence="1" id="KW-0732">Signal</keyword>
<dbReference type="SMART" id="SM00637">
    <property type="entry name" value="CBD_II"/>
    <property type="match status" value="1"/>
</dbReference>
<dbReference type="EMBL" id="FRBI01000005">
    <property type="protein sequence ID" value="SHL57200.1"/>
    <property type="molecule type" value="Genomic_DNA"/>
</dbReference>
<keyword evidence="2" id="KW-0624">Polysaccharide degradation</keyword>
<keyword evidence="6" id="KW-0326">Glycosidase</keyword>
<feature type="non-terminal residue" evidence="6">
    <location>
        <position position="1"/>
    </location>
</feature>
<dbReference type="GO" id="GO:0045493">
    <property type="term" value="P:xylan catabolic process"/>
    <property type="evidence" value="ECO:0007669"/>
    <property type="project" value="UniProtKB-KW"/>
</dbReference>
<keyword evidence="2" id="KW-0119">Carbohydrate metabolism</keyword>
<sequence>TGTSTGTSAGTSSGTSAGTTGGTPPPSAGCSATYRTVNAWTGGYQSEVTVKNTGSSAISGWTASWSQPAGDTITSLWNAVQGSSGGLTTAKNAPYNGTLGAGASTTFGYTVNGGAAPTLTLSCQAS</sequence>
<dbReference type="Proteomes" id="UP000184111">
    <property type="component" value="Unassembled WGS sequence"/>
</dbReference>
<dbReference type="GO" id="GO:0004553">
    <property type="term" value="F:hydrolase activity, hydrolyzing O-glycosyl compounds"/>
    <property type="evidence" value="ECO:0007669"/>
    <property type="project" value="InterPro"/>
</dbReference>
<evidence type="ECO:0000256" key="3">
    <source>
        <dbReference type="SAM" id="MobiDB-lite"/>
    </source>
</evidence>
<protein>
    <submittedName>
        <fullName evidence="6">Endoglucanase/endo-1,4-beta-xylanase/chitin-binding protein</fullName>
    </submittedName>
</protein>
<feature type="compositionally biased region" description="Low complexity" evidence="3">
    <location>
        <begin position="1"/>
        <end position="18"/>
    </location>
</feature>
<organism evidence="6 7">
    <name type="scientific">Actinacidiphila paucisporea</name>
    <dbReference type="NCBI Taxonomy" id="310782"/>
    <lineage>
        <taxon>Bacteria</taxon>
        <taxon>Bacillati</taxon>
        <taxon>Actinomycetota</taxon>
        <taxon>Actinomycetes</taxon>
        <taxon>Kitasatosporales</taxon>
        <taxon>Streptomycetaceae</taxon>
        <taxon>Actinacidiphila</taxon>
    </lineage>
</organism>
<dbReference type="EMBL" id="FRBI01000017">
    <property type="protein sequence ID" value="SHM94885.1"/>
    <property type="molecule type" value="Genomic_DNA"/>
</dbReference>